<evidence type="ECO:0000256" key="11">
    <source>
        <dbReference type="HAMAP-Rule" id="MF_03189"/>
    </source>
</evidence>
<evidence type="ECO:0000256" key="2">
    <source>
        <dbReference type="ARBA" id="ARBA00004292"/>
    </source>
</evidence>
<dbReference type="Proteomes" id="UP001283341">
    <property type="component" value="Unassembled WGS sequence"/>
</dbReference>
<dbReference type="Pfam" id="PF01040">
    <property type="entry name" value="UbiA"/>
    <property type="match status" value="1"/>
</dbReference>
<keyword evidence="5 11" id="KW-0808">Transferase</keyword>
<keyword evidence="11" id="KW-0999">Mitochondrion inner membrane</keyword>
<dbReference type="PANTHER" id="PTHR11048">
    <property type="entry name" value="PRENYLTRANSFERASES"/>
    <property type="match status" value="1"/>
</dbReference>
<name>A0AAE0HYL4_9PEZI</name>
<comment type="cofactor">
    <cofactor evidence="1 11">
        <name>Mg(2+)</name>
        <dbReference type="ChEBI" id="CHEBI:18420"/>
    </cofactor>
</comment>
<organism evidence="12 13">
    <name type="scientific">Apodospora peruviana</name>
    <dbReference type="NCBI Taxonomy" id="516989"/>
    <lineage>
        <taxon>Eukaryota</taxon>
        <taxon>Fungi</taxon>
        <taxon>Dikarya</taxon>
        <taxon>Ascomycota</taxon>
        <taxon>Pezizomycotina</taxon>
        <taxon>Sordariomycetes</taxon>
        <taxon>Sordariomycetidae</taxon>
        <taxon>Sordariales</taxon>
        <taxon>Lasiosphaeriaceae</taxon>
        <taxon>Apodospora</taxon>
    </lineage>
</organism>
<dbReference type="GO" id="GO:0006744">
    <property type="term" value="P:ubiquinone biosynthetic process"/>
    <property type="evidence" value="ECO:0007669"/>
    <property type="project" value="UniProtKB-UniRule"/>
</dbReference>
<keyword evidence="11" id="KW-0496">Mitochondrion</keyword>
<feature type="transmembrane region" description="Helical" evidence="11">
    <location>
        <begin position="315"/>
        <end position="333"/>
    </location>
</feature>
<comment type="similarity">
    <text evidence="4 11">Belongs to the UbiA prenyltransferase family.</text>
</comment>
<evidence type="ECO:0000256" key="10">
    <source>
        <dbReference type="ARBA" id="ARBA00058997"/>
    </source>
</evidence>
<dbReference type="InterPro" id="IPR030470">
    <property type="entry name" value="UbiA_prenylTrfase_CS"/>
</dbReference>
<dbReference type="Gene3D" id="1.20.120.1780">
    <property type="entry name" value="UbiA prenyltransferase"/>
    <property type="match status" value="1"/>
</dbReference>
<evidence type="ECO:0000256" key="3">
    <source>
        <dbReference type="ARBA" id="ARBA00004721"/>
    </source>
</evidence>
<sequence length="407" mass="43646">MPRCHLVSALPLRRAFSHKAPCARLSLSPSLLRPGQSPRALLPAPRHKALGRYSPPPSERLVSTATTITPSPTTTTDLPPALEPYSPPKTGLLSRLPTSWVPYAELVRLDKPTGSYYLFFPCLFSSLMAAPMVGASIPSVVGTSLLFFAGAIIMRGAGCAINDLWDRNLDPHVTRTRLRPIARGAITPFQGLVFTGTQLLAGLAILLQFPPSCFFYATPSLLFVAAYPLAKRVTYYPQFVLGLTFSWGAIMGFPALGVDLMSNSAALTAAGLLYSSNIAWTVLYDMIYAHMDIKDDAKAGIKSIALKHDAQTKQVLTGLAITQIALLAGAGIASGAGPAFFIGSCGGALVTLGIMIKRVNLKSVKDCWWWFVNGCWITGGVMSLGMAADYLVRYVEEGDEDSEKSTA</sequence>
<feature type="transmembrane region" description="Helical" evidence="11">
    <location>
        <begin position="239"/>
        <end position="258"/>
    </location>
</feature>
<dbReference type="InterPro" id="IPR039653">
    <property type="entry name" value="Prenyltransferase"/>
</dbReference>
<feature type="transmembrane region" description="Helical" evidence="11">
    <location>
        <begin position="213"/>
        <end position="230"/>
    </location>
</feature>
<evidence type="ECO:0000256" key="5">
    <source>
        <dbReference type="ARBA" id="ARBA00022679"/>
    </source>
</evidence>
<accession>A0AAE0HYL4</accession>
<evidence type="ECO:0000256" key="9">
    <source>
        <dbReference type="ARBA" id="ARBA00052313"/>
    </source>
</evidence>
<dbReference type="Gene3D" id="1.10.357.140">
    <property type="entry name" value="UbiA prenyltransferase"/>
    <property type="match status" value="1"/>
</dbReference>
<evidence type="ECO:0000313" key="12">
    <source>
        <dbReference type="EMBL" id="KAK3314907.1"/>
    </source>
</evidence>
<keyword evidence="13" id="KW-1185">Reference proteome</keyword>
<reference evidence="12" key="2">
    <citation type="submission" date="2023-06" db="EMBL/GenBank/DDBJ databases">
        <authorList>
            <consortium name="Lawrence Berkeley National Laboratory"/>
            <person name="Haridas S."/>
            <person name="Hensen N."/>
            <person name="Bonometti L."/>
            <person name="Westerberg I."/>
            <person name="Brannstrom I.O."/>
            <person name="Guillou S."/>
            <person name="Cros-Aarteil S."/>
            <person name="Calhoun S."/>
            <person name="Kuo A."/>
            <person name="Mondo S."/>
            <person name="Pangilinan J."/>
            <person name="Riley R."/>
            <person name="Labutti K."/>
            <person name="Andreopoulos B."/>
            <person name="Lipzen A."/>
            <person name="Chen C."/>
            <person name="Yanf M."/>
            <person name="Daum C."/>
            <person name="Ng V."/>
            <person name="Clum A."/>
            <person name="Steindorff A."/>
            <person name="Ohm R."/>
            <person name="Martin F."/>
            <person name="Silar P."/>
            <person name="Natvig D."/>
            <person name="Lalanne C."/>
            <person name="Gautier V."/>
            <person name="Ament-Velasquez S.L."/>
            <person name="Kruys A."/>
            <person name="Hutchinson M.I."/>
            <person name="Powell A.J."/>
            <person name="Barry K."/>
            <person name="Miller A.N."/>
            <person name="Grigoriev I.V."/>
            <person name="Debuchy R."/>
            <person name="Gladieux P."/>
            <person name="Thoren M.H."/>
            <person name="Johannesson H."/>
        </authorList>
    </citation>
    <scope>NUCLEOTIDE SEQUENCE</scope>
    <source>
        <strain evidence="12">CBS 118394</strain>
    </source>
</reference>
<feature type="transmembrane region" description="Helical" evidence="11">
    <location>
        <begin position="339"/>
        <end position="356"/>
    </location>
</feature>
<evidence type="ECO:0000256" key="7">
    <source>
        <dbReference type="ARBA" id="ARBA00022989"/>
    </source>
</evidence>
<dbReference type="GO" id="GO:0008412">
    <property type="term" value="F:4-hydroxybenzoate polyprenyltransferase activity"/>
    <property type="evidence" value="ECO:0007669"/>
    <property type="project" value="UniProtKB-EC"/>
</dbReference>
<evidence type="ECO:0000256" key="8">
    <source>
        <dbReference type="ARBA" id="ARBA00023136"/>
    </source>
</evidence>
<keyword evidence="8 11" id="KW-0472">Membrane</keyword>
<proteinExistence type="inferred from homology"/>
<dbReference type="GO" id="GO:0008299">
    <property type="term" value="P:isoprenoid biosynthetic process"/>
    <property type="evidence" value="ECO:0007669"/>
    <property type="project" value="UniProtKB-UniRule"/>
</dbReference>
<feature type="transmembrane region" description="Helical" evidence="11">
    <location>
        <begin position="264"/>
        <end position="284"/>
    </location>
</feature>
<feature type="transmembrane region" description="Helical" evidence="11">
    <location>
        <begin position="368"/>
        <end position="388"/>
    </location>
</feature>
<dbReference type="FunFam" id="1.10.357.140:FF:000003">
    <property type="entry name" value="4-hydroxybenzoate polyprenyltransferase, mitochondrial"/>
    <property type="match status" value="1"/>
</dbReference>
<evidence type="ECO:0000256" key="4">
    <source>
        <dbReference type="ARBA" id="ARBA00005985"/>
    </source>
</evidence>
<dbReference type="InterPro" id="IPR044878">
    <property type="entry name" value="UbiA_sf"/>
</dbReference>
<keyword evidence="7 11" id="KW-1133">Transmembrane helix</keyword>
<keyword evidence="11" id="KW-0831">Ubiquinone biosynthesis</keyword>
<keyword evidence="6 11" id="KW-0812">Transmembrane</keyword>
<keyword evidence="11" id="KW-0414">Isoprene biosynthesis</keyword>
<dbReference type="EC" id="2.5.1.39" evidence="11"/>
<evidence type="ECO:0000256" key="1">
    <source>
        <dbReference type="ARBA" id="ARBA00001946"/>
    </source>
</evidence>
<dbReference type="InterPro" id="IPR000537">
    <property type="entry name" value="UbiA_prenyltransferase"/>
</dbReference>
<dbReference type="PANTHER" id="PTHR11048:SF28">
    <property type="entry name" value="4-HYDROXYBENZOATE POLYPRENYLTRANSFERASE, MITOCHONDRIAL"/>
    <property type="match status" value="1"/>
</dbReference>
<comment type="subcellular location">
    <subcellularLocation>
        <location evidence="2 11">Mitochondrion inner membrane</location>
        <topology evidence="2 11">Multi-pass membrane protein</topology>
        <orientation evidence="2 11">Matrix side</orientation>
    </subcellularLocation>
</comment>
<gene>
    <name evidence="12" type="ORF">B0H66DRAFT_325567</name>
</gene>
<dbReference type="InterPro" id="IPR006370">
    <property type="entry name" value="HB_polyprenyltransferase-like"/>
</dbReference>
<feature type="transmembrane region" description="Helical" evidence="11">
    <location>
        <begin position="116"/>
        <end position="137"/>
    </location>
</feature>
<reference evidence="12" key="1">
    <citation type="journal article" date="2023" name="Mol. Phylogenet. Evol.">
        <title>Genome-scale phylogeny and comparative genomics of the fungal order Sordariales.</title>
        <authorList>
            <person name="Hensen N."/>
            <person name="Bonometti L."/>
            <person name="Westerberg I."/>
            <person name="Brannstrom I.O."/>
            <person name="Guillou S."/>
            <person name="Cros-Aarteil S."/>
            <person name="Calhoun S."/>
            <person name="Haridas S."/>
            <person name="Kuo A."/>
            <person name="Mondo S."/>
            <person name="Pangilinan J."/>
            <person name="Riley R."/>
            <person name="LaButti K."/>
            <person name="Andreopoulos B."/>
            <person name="Lipzen A."/>
            <person name="Chen C."/>
            <person name="Yan M."/>
            <person name="Daum C."/>
            <person name="Ng V."/>
            <person name="Clum A."/>
            <person name="Steindorff A."/>
            <person name="Ohm R.A."/>
            <person name="Martin F."/>
            <person name="Silar P."/>
            <person name="Natvig D.O."/>
            <person name="Lalanne C."/>
            <person name="Gautier V."/>
            <person name="Ament-Velasquez S.L."/>
            <person name="Kruys A."/>
            <person name="Hutchinson M.I."/>
            <person name="Powell A.J."/>
            <person name="Barry K."/>
            <person name="Miller A.N."/>
            <person name="Grigoriev I.V."/>
            <person name="Debuchy R."/>
            <person name="Gladieux P."/>
            <person name="Hiltunen Thoren M."/>
            <person name="Johannesson H."/>
        </authorList>
    </citation>
    <scope>NUCLEOTIDE SEQUENCE</scope>
    <source>
        <strain evidence="12">CBS 118394</strain>
    </source>
</reference>
<dbReference type="CDD" id="cd13959">
    <property type="entry name" value="PT_UbiA_COQ2"/>
    <property type="match status" value="1"/>
</dbReference>
<evidence type="ECO:0000313" key="13">
    <source>
        <dbReference type="Proteomes" id="UP001283341"/>
    </source>
</evidence>
<comment type="pathway">
    <text evidence="3">Secondary metabolite biosynthesis; terpenoid biosynthesis.</text>
</comment>
<evidence type="ECO:0000256" key="6">
    <source>
        <dbReference type="ARBA" id="ARBA00022692"/>
    </source>
</evidence>
<protein>
    <recommendedName>
        <fullName evidence="11">4-hydroxybenzoate polyprenyltransferase, mitochondrial</fullName>
        <shortName evidence="11">4-HB polyprenyltransferase</shortName>
        <ecNumber evidence="11">2.5.1.39</ecNumber>
    </recommendedName>
    <alternativeName>
        <fullName evidence="11">Para-hydroxybenzoate--polyprenyltransferase</fullName>
        <shortName evidence="11">PHB:PPT</shortName>
        <shortName evidence="11">PHB:polyprenyltransferase</shortName>
    </alternativeName>
</protein>
<comment type="pathway">
    <text evidence="11">Cofactor biosynthesis; ubiquinone biosynthesis.</text>
</comment>
<dbReference type="EMBL" id="JAUEDM010000006">
    <property type="protein sequence ID" value="KAK3314907.1"/>
    <property type="molecule type" value="Genomic_DNA"/>
</dbReference>
<dbReference type="AlphaFoldDB" id="A0AAE0HYL4"/>
<dbReference type="GO" id="GO:0005743">
    <property type="term" value="C:mitochondrial inner membrane"/>
    <property type="evidence" value="ECO:0007669"/>
    <property type="project" value="UniProtKB-SubCell"/>
</dbReference>
<comment type="function">
    <text evidence="10 11">Catalyzes the prenylation of para-hydroxybenzoate (PHB) with an all-trans polyprenyl group. Mediates the second step in the final reaction sequence of coenzyme Q (CoQ) biosynthesis, which is the condensation of the polyisoprenoid side chain with PHB, generating the first membrane-bound Q intermediate.</text>
</comment>
<comment type="caution">
    <text evidence="12">The sequence shown here is derived from an EMBL/GenBank/DDBJ whole genome shotgun (WGS) entry which is preliminary data.</text>
</comment>
<dbReference type="NCBIfam" id="TIGR01474">
    <property type="entry name" value="ubiA_proteo"/>
    <property type="match status" value="1"/>
</dbReference>
<comment type="catalytic activity">
    <reaction evidence="9 11">
        <text>an all-trans-polyprenyl diphosphate + 4-hydroxybenzoate = a 4-hydroxy-3-(all-trans-polyprenyl)benzoate + diphosphate</text>
        <dbReference type="Rhea" id="RHEA:44504"/>
        <dbReference type="Rhea" id="RHEA-COMP:9514"/>
        <dbReference type="Rhea" id="RHEA-COMP:9564"/>
        <dbReference type="ChEBI" id="CHEBI:17879"/>
        <dbReference type="ChEBI" id="CHEBI:33019"/>
        <dbReference type="ChEBI" id="CHEBI:58914"/>
        <dbReference type="ChEBI" id="CHEBI:78396"/>
        <dbReference type="EC" id="2.5.1.39"/>
    </reaction>
</comment>
<dbReference type="PROSITE" id="PS00943">
    <property type="entry name" value="UBIA"/>
    <property type="match status" value="1"/>
</dbReference>
<dbReference type="HAMAP" id="MF_01635">
    <property type="entry name" value="UbiA"/>
    <property type="match status" value="1"/>
</dbReference>
<dbReference type="FunFam" id="1.20.120.1780:FF:000001">
    <property type="entry name" value="4-hydroxybenzoate octaprenyltransferase"/>
    <property type="match status" value="1"/>
</dbReference>